<accession>A0A923E908</accession>
<comment type="caution">
    <text evidence="1">The sequence shown here is derived from an EMBL/GenBank/DDBJ whole genome shotgun (WGS) entry which is preliminary data.</text>
</comment>
<dbReference type="AlphaFoldDB" id="A0A923E908"/>
<evidence type="ECO:0000313" key="2">
    <source>
        <dbReference type="Proteomes" id="UP000563151"/>
    </source>
</evidence>
<organism evidence="1 2">
    <name type="scientific">Clostridium tetanomorphum</name>
    <dbReference type="NCBI Taxonomy" id="1553"/>
    <lineage>
        <taxon>Bacteria</taxon>
        <taxon>Bacillati</taxon>
        <taxon>Bacillota</taxon>
        <taxon>Clostridia</taxon>
        <taxon>Eubacteriales</taxon>
        <taxon>Clostridiaceae</taxon>
        <taxon>Clostridium</taxon>
    </lineage>
</organism>
<proteinExistence type="predicted"/>
<name>A0A923E908_CLOTT</name>
<dbReference type="EMBL" id="JAAZWO010000018">
    <property type="protein sequence ID" value="MBC2398822.1"/>
    <property type="molecule type" value="Genomic_DNA"/>
</dbReference>
<gene>
    <name evidence="1" type="ORF">HGG79_13720</name>
</gene>
<protein>
    <submittedName>
        <fullName evidence="1">Type I CRISPR-associated protein Cas7</fullName>
    </submittedName>
</protein>
<dbReference type="Pfam" id="PF05107">
    <property type="entry name" value="Cas_Cas7"/>
    <property type="match status" value="1"/>
</dbReference>
<dbReference type="GO" id="GO:0043571">
    <property type="term" value="P:maintenance of CRISPR repeat elements"/>
    <property type="evidence" value="ECO:0007669"/>
    <property type="project" value="InterPro"/>
</dbReference>
<keyword evidence="2" id="KW-1185">Reference proteome</keyword>
<dbReference type="RefSeq" id="WP_035151864.1">
    <property type="nucleotide sequence ID" value="NZ_JAAZWO010000018.1"/>
</dbReference>
<evidence type="ECO:0000313" key="1">
    <source>
        <dbReference type="EMBL" id="MBC2398822.1"/>
    </source>
</evidence>
<sequence>MNKRIYGIIGIVSIMSNWNADFTGYPKTISTGEIFGSDKALKYPIKKMWSNEGEKVLYIKSMKLSEGKNGAVDLVPRSLKERYECLFNETDLKKSKDSKKLLTNLFSAIDVKNFGATFAEEGNNISITGAVQIGQGFNKYEDSYAEEQQILSPFRDASDKGKEKESQEEAKNSTLGTKIVSNEAHYFYPFTINPSAYNEFVDLGVTDGYTEEDYKKFKEAALSSATSFATNAKVGCENEFALFVETKSNTYLPTLSEYVRFEKGDDKNIITLSCGDLLNSLKDSIVSVEIYYNPYTTIINEEIEGVKKYNIFTKQEV</sequence>
<reference evidence="1 2" key="1">
    <citation type="submission" date="2020-04" db="EMBL/GenBank/DDBJ databases">
        <title>Genomic insights into acetone-butanol-ethanol (ABE) fermentation by sequencing solventogenic clostridia strains.</title>
        <authorList>
            <person name="Brown S."/>
        </authorList>
    </citation>
    <scope>NUCLEOTIDE SEQUENCE [LARGE SCALE GENOMIC DNA]</scope>
    <source>
        <strain evidence="1 2">DJ011</strain>
    </source>
</reference>
<dbReference type="InterPro" id="IPR006482">
    <property type="entry name" value="Cas7_Csh2/Csh2"/>
</dbReference>
<dbReference type="Proteomes" id="UP000563151">
    <property type="component" value="Unassembled WGS sequence"/>
</dbReference>